<keyword evidence="3" id="KW-1185">Reference proteome</keyword>
<dbReference type="Proteomes" id="UP001597110">
    <property type="component" value="Unassembled WGS sequence"/>
</dbReference>
<proteinExistence type="predicted"/>
<feature type="transmembrane region" description="Helical" evidence="1">
    <location>
        <begin position="42"/>
        <end position="64"/>
    </location>
</feature>
<feature type="transmembrane region" description="Helical" evidence="1">
    <location>
        <begin position="174"/>
        <end position="192"/>
    </location>
</feature>
<reference evidence="3" key="1">
    <citation type="journal article" date="2019" name="Int. J. Syst. Evol. Microbiol.">
        <title>The Global Catalogue of Microorganisms (GCM) 10K type strain sequencing project: providing services to taxonomists for standard genome sequencing and annotation.</title>
        <authorList>
            <consortium name="The Broad Institute Genomics Platform"/>
            <consortium name="The Broad Institute Genome Sequencing Center for Infectious Disease"/>
            <person name="Wu L."/>
            <person name="Ma J."/>
        </authorList>
    </citation>
    <scope>NUCLEOTIDE SEQUENCE [LARGE SCALE GENOMIC DNA]</scope>
    <source>
        <strain evidence="3">CCUG 55585</strain>
    </source>
</reference>
<keyword evidence="1" id="KW-1133">Transmembrane helix</keyword>
<feature type="transmembrane region" description="Helical" evidence="1">
    <location>
        <begin position="545"/>
        <end position="564"/>
    </location>
</feature>
<feature type="transmembrane region" description="Helical" evidence="1">
    <location>
        <begin position="122"/>
        <end position="141"/>
    </location>
</feature>
<dbReference type="EMBL" id="JBHTIF010000001">
    <property type="protein sequence ID" value="MFD0724546.1"/>
    <property type="molecule type" value="Genomic_DNA"/>
</dbReference>
<name>A0ABW2Y9F0_9GAMM</name>
<sequence length="618" mass="67456">MFELFKAEWLRFRTLALALTGAHLIVLAFLTRVVDLAQQPLVVHWTIGGCYLAIGLLAGLYQMGTYRKANVWLTLLHRPMPPRRVAVAIMLACVAALAMVVAIPILLVALWQDTMTARVVDLRHWLLALSGLQLATIGYLAGAQGMLGGARRALAVLPFLLLLPMASATGPGMLALQALCVLCLAAVVLASFQPDLDAPPAHPLAAAIVAMPLQIGVSLLLVLAAFGAEFAWIAEGSHPNNTAVPPRGGHNEVEKADARTRMRLALEGSRHADAALLREQIALSDTLGIPSQLRRLPLRHELANVAPMEFDDRAQGVRWVFSHDDMRFHGWRLSDRSAVGMLGVGDGQAAFPAPAVPVGLAPGGGKDDMLLFAGNTAYQYAGEERRIHARIRLPAGEHVVGVGMLGETLGVIGDRALYLYDAREAAEHRDTMTPRLRVPIPGAYRDIYHLDIIELVDGHLFVFSNTYDAHTQDGPAPMQYVLRAHDDGRIETIATRRLAYDYPAVFRYRSFVISPASHAVRDRALRLFAPPLPLETTTPAPIPRAMWWLAAVLSLLAGLGGWWRTRRLDLASARRWAWIAACTVLGPPALGALWLLHRPADRLLEPGRDTHTDAHHAH</sequence>
<evidence type="ECO:0008006" key="4">
    <source>
        <dbReference type="Google" id="ProtNLM"/>
    </source>
</evidence>
<evidence type="ECO:0000313" key="3">
    <source>
        <dbReference type="Proteomes" id="UP001597110"/>
    </source>
</evidence>
<comment type="caution">
    <text evidence="2">The sequence shown here is derived from an EMBL/GenBank/DDBJ whole genome shotgun (WGS) entry which is preliminary data.</text>
</comment>
<dbReference type="RefSeq" id="WP_386822201.1">
    <property type="nucleotide sequence ID" value="NZ_JBHTIF010000001.1"/>
</dbReference>
<feature type="transmembrane region" description="Helical" evidence="1">
    <location>
        <begin position="204"/>
        <end position="233"/>
    </location>
</feature>
<keyword evidence="1" id="KW-0812">Transmembrane</keyword>
<keyword evidence="1" id="KW-0472">Membrane</keyword>
<feature type="transmembrane region" description="Helical" evidence="1">
    <location>
        <begin position="85"/>
        <end position="110"/>
    </location>
</feature>
<evidence type="ECO:0000313" key="2">
    <source>
        <dbReference type="EMBL" id="MFD0724546.1"/>
    </source>
</evidence>
<accession>A0ABW2Y9F0</accession>
<gene>
    <name evidence="2" type="ORF">ACFQ0E_02930</name>
</gene>
<protein>
    <recommendedName>
        <fullName evidence="4">ABC transporter permease</fullName>
    </recommendedName>
</protein>
<feature type="transmembrane region" description="Helical" evidence="1">
    <location>
        <begin position="12"/>
        <end position="30"/>
    </location>
</feature>
<evidence type="ECO:0000256" key="1">
    <source>
        <dbReference type="SAM" id="Phobius"/>
    </source>
</evidence>
<organism evidence="2 3">
    <name type="scientific">Lysobacter brunescens</name>
    <dbReference type="NCBI Taxonomy" id="262323"/>
    <lineage>
        <taxon>Bacteria</taxon>
        <taxon>Pseudomonadati</taxon>
        <taxon>Pseudomonadota</taxon>
        <taxon>Gammaproteobacteria</taxon>
        <taxon>Lysobacterales</taxon>
        <taxon>Lysobacteraceae</taxon>
        <taxon>Lysobacter</taxon>
    </lineage>
</organism>
<feature type="transmembrane region" description="Helical" evidence="1">
    <location>
        <begin position="576"/>
        <end position="596"/>
    </location>
</feature>